<proteinExistence type="predicted"/>
<sequence>MTANPIERLDVEAAVVEQRHQLDAADTAFAALACMHPEACACDDDPGWAAFIARQVALNSLWREAARFNAANPVGAAVVAYPGVRPEDDPNDERIVTTTRSRATVLGGHTAVVWVHGHGACIALTHIDMRPGGAA</sequence>
<reference evidence="1 2" key="1">
    <citation type="submission" date="2024-06" db="EMBL/GenBank/DDBJ databases">
        <title>The Natural Products Discovery Center: Release of the First 8490 Sequenced Strains for Exploring Actinobacteria Biosynthetic Diversity.</title>
        <authorList>
            <person name="Kalkreuter E."/>
            <person name="Kautsar S.A."/>
            <person name="Yang D."/>
            <person name="Bader C.D."/>
            <person name="Teijaro C.N."/>
            <person name="Fluegel L."/>
            <person name="Davis C.M."/>
            <person name="Simpson J.R."/>
            <person name="Lauterbach L."/>
            <person name="Steele A.D."/>
            <person name="Gui C."/>
            <person name="Meng S."/>
            <person name="Li G."/>
            <person name="Viehrig K."/>
            <person name="Ye F."/>
            <person name="Su P."/>
            <person name="Kiefer A.F."/>
            <person name="Nichols A."/>
            <person name="Cepeda A.J."/>
            <person name="Yan W."/>
            <person name="Fan B."/>
            <person name="Jiang Y."/>
            <person name="Adhikari A."/>
            <person name="Zheng C.-J."/>
            <person name="Schuster L."/>
            <person name="Cowan T.M."/>
            <person name="Smanski M.J."/>
            <person name="Chevrette M.G."/>
            <person name="De Carvalho L.P.S."/>
            <person name="Shen B."/>
        </authorList>
    </citation>
    <scope>NUCLEOTIDE SEQUENCE [LARGE SCALE GENOMIC DNA]</scope>
    <source>
        <strain evidence="1 2">NPDC047833</strain>
    </source>
</reference>
<organism evidence="1 2">
    <name type="scientific">Streptomyces huasconensis</name>
    <dbReference type="NCBI Taxonomy" id="1854574"/>
    <lineage>
        <taxon>Bacteria</taxon>
        <taxon>Bacillati</taxon>
        <taxon>Actinomycetota</taxon>
        <taxon>Actinomycetes</taxon>
        <taxon>Kitasatosporales</taxon>
        <taxon>Streptomycetaceae</taxon>
        <taxon>Streptomyces</taxon>
    </lineage>
</organism>
<dbReference type="Proteomes" id="UP001553843">
    <property type="component" value="Unassembled WGS sequence"/>
</dbReference>
<evidence type="ECO:0000313" key="1">
    <source>
        <dbReference type="EMBL" id="MEW2365647.1"/>
    </source>
</evidence>
<name>A0ABV3M1R5_9ACTN</name>
<dbReference type="RefSeq" id="WP_359780923.1">
    <property type="nucleotide sequence ID" value="NZ_JBEYRR010000008.1"/>
</dbReference>
<protein>
    <submittedName>
        <fullName evidence="1">Uncharacterized protein</fullName>
    </submittedName>
</protein>
<evidence type="ECO:0000313" key="2">
    <source>
        <dbReference type="Proteomes" id="UP001553843"/>
    </source>
</evidence>
<gene>
    <name evidence="1" type="ORF">AB0887_27315</name>
</gene>
<keyword evidence="2" id="KW-1185">Reference proteome</keyword>
<accession>A0ABV3M1R5</accession>
<comment type="caution">
    <text evidence="1">The sequence shown here is derived from an EMBL/GenBank/DDBJ whole genome shotgun (WGS) entry which is preliminary data.</text>
</comment>
<dbReference type="EMBL" id="JBEYRS010000012">
    <property type="protein sequence ID" value="MEW2365647.1"/>
    <property type="molecule type" value="Genomic_DNA"/>
</dbReference>